<dbReference type="GO" id="GO:0016973">
    <property type="term" value="P:poly(A)+ mRNA export from nucleus"/>
    <property type="evidence" value="ECO:0007669"/>
    <property type="project" value="InterPro"/>
</dbReference>
<evidence type="ECO:0000256" key="9">
    <source>
        <dbReference type="ARBA" id="ARBA00026227"/>
    </source>
</evidence>
<dbReference type="Pfam" id="PF07817">
    <property type="entry name" value="GLE1"/>
    <property type="match status" value="1"/>
</dbReference>
<proteinExistence type="inferred from homology"/>
<dbReference type="GO" id="GO:0005737">
    <property type="term" value="C:cytoplasm"/>
    <property type="evidence" value="ECO:0007669"/>
    <property type="project" value="TreeGrafter"/>
</dbReference>
<dbReference type="PANTHER" id="PTHR12960">
    <property type="entry name" value="GLE-1-RELATED"/>
    <property type="match status" value="1"/>
</dbReference>
<dbReference type="Gene3D" id="1.25.40.510">
    <property type="entry name" value="GLE1-like"/>
    <property type="match status" value="1"/>
</dbReference>
<dbReference type="OrthoDB" id="420884at2759"/>
<comment type="caution">
    <text evidence="12">The sequence shown here is derived from an EMBL/GenBank/DDBJ whole genome shotgun (WGS) entry which is preliminary data.</text>
</comment>
<evidence type="ECO:0000256" key="7">
    <source>
        <dbReference type="ARBA" id="ARBA00023132"/>
    </source>
</evidence>
<dbReference type="GO" id="GO:0015031">
    <property type="term" value="P:protein transport"/>
    <property type="evidence" value="ECO:0007669"/>
    <property type="project" value="UniProtKB-KW"/>
</dbReference>
<evidence type="ECO:0000256" key="11">
    <source>
        <dbReference type="SAM" id="MobiDB-lite"/>
    </source>
</evidence>
<comment type="similarity">
    <text evidence="2">Belongs to the GLE1 family.</text>
</comment>
<accession>A0A9Q0GBF9</accession>
<evidence type="ECO:0000256" key="8">
    <source>
        <dbReference type="ARBA" id="ARBA00023242"/>
    </source>
</evidence>
<protein>
    <recommendedName>
        <fullName evidence="9">mRNA export factor GLE1</fullName>
    </recommendedName>
    <alternativeName>
        <fullName evidence="10">Nucleoporin GLE1</fullName>
    </alternativeName>
</protein>
<keyword evidence="3" id="KW-0813">Transport</keyword>
<dbReference type="InterPro" id="IPR038506">
    <property type="entry name" value="GLE1-like_sf"/>
</dbReference>
<sequence length="536" mass="60546">MGAIKLELPCPQNVHGIAADPEPDWSFDSLLSEIDSIENQLKASSSIPLPFAKAQSRGFSGRKELPANSKAFVMCVDDYVMEDSESEGEEDGHNRSLVAAKRFNCDDLYLSDSDDDSDYELALGDGQSYLMDEMGLAESCLRELSHEHKLRVQDEIRNEISALEAELMRETEKTVSAFARVEKYIEARREMDRKLDTQYQRKIAEALDNHLTAVQRDHEQKSQIEERKIRSDAAHEEAKRKEKVLQEERLRQERARAELEAKRRAEEARLAALESDRRAAKEAAEREAAEREAAEAEAAKKKSEVVRGAKSALILEQGRLEKLNELEEANQKLRSSSNMNFSAHERHIARLIRQITGIKENVRAKASELVKLLTAPTFPQSIAVATFAKKVVANCESPDNAAFACAHVIVVVTSQVPLAMDLLLAEFHRACIYTVPKHFAYSKSVFESKEAYYKKVGHREDDGKVESVMDYLKRLRSYMKLYGALVQTEVQGVHNAHGPKEGWAWLARFLNSVPANMYTAVALSAFLQVSWRTEFL</sequence>
<feature type="region of interest" description="Disordered" evidence="11">
    <location>
        <begin position="281"/>
        <end position="302"/>
    </location>
</feature>
<evidence type="ECO:0000256" key="6">
    <source>
        <dbReference type="ARBA" id="ARBA00023010"/>
    </source>
</evidence>
<keyword evidence="13" id="KW-1185">Reference proteome</keyword>
<gene>
    <name evidence="12" type="ORF">Tsubulata_049141</name>
</gene>
<keyword evidence="6" id="KW-0811">Translocation</keyword>
<dbReference type="Proteomes" id="UP001141552">
    <property type="component" value="Unassembled WGS sequence"/>
</dbReference>
<evidence type="ECO:0000313" key="12">
    <source>
        <dbReference type="EMBL" id="KAJ4846668.1"/>
    </source>
</evidence>
<dbReference type="GO" id="GO:0044614">
    <property type="term" value="C:nuclear pore cytoplasmic filaments"/>
    <property type="evidence" value="ECO:0007669"/>
    <property type="project" value="TreeGrafter"/>
</dbReference>
<keyword evidence="8" id="KW-0539">Nucleus</keyword>
<dbReference type="GO" id="GO:0000822">
    <property type="term" value="F:inositol hexakisphosphate binding"/>
    <property type="evidence" value="ECO:0007669"/>
    <property type="project" value="TreeGrafter"/>
</dbReference>
<dbReference type="GO" id="GO:0005543">
    <property type="term" value="F:phospholipid binding"/>
    <property type="evidence" value="ECO:0007669"/>
    <property type="project" value="TreeGrafter"/>
</dbReference>
<feature type="compositionally biased region" description="Basic and acidic residues" evidence="11">
    <location>
        <begin position="215"/>
        <end position="243"/>
    </location>
</feature>
<evidence type="ECO:0000256" key="1">
    <source>
        <dbReference type="ARBA" id="ARBA00004567"/>
    </source>
</evidence>
<keyword evidence="5" id="KW-0653">Protein transport</keyword>
<dbReference type="GO" id="GO:0031369">
    <property type="term" value="F:translation initiation factor binding"/>
    <property type="evidence" value="ECO:0007669"/>
    <property type="project" value="TreeGrafter"/>
</dbReference>
<evidence type="ECO:0000256" key="4">
    <source>
        <dbReference type="ARBA" id="ARBA00022816"/>
    </source>
</evidence>
<evidence type="ECO:0000256" key="5">
    <source>
        <dbReference type="ARBA" id="ARBA00022927"/>
    </source>
</evidence>
<keyword evidence="4" id="KW-0509">mRNA transport</keyword>
<evidence type="ECO:0000256" key="2">
    <source>
        <dbReference type="ARBA" id="ARBA00011056"/>
    </source>
</evidence>
<evidence type="ECO:0000256" key="3">
    <source>
        <dbReference type="ARBA" id="ARBA00022448"/>
    </source>
</evidence>
<reference evidence="12" key="2">
    <citation type="journal article" date="2023" name="Plants (Basel)">
        <title>Annotation of the Turnera subulata (Passifloraceae) Draft Genome Reveals the S-Locus Evolved after the Divergence of Turneroideae from Passifloroideae in a Stepwise Manner.</title>
        <authorList>
            <person name="Henning P.M."/>
            <person name="Roalson E.H."/>
            <person name="Mir W."/>
            <person name="McCubbin A.G."/>
            <person name="Shore J.S."/>
        </authorList>
    </citation>
    <scope>NUCLEOTIDE SEQUENCE</scope>
    <source>
        <strain evidence="12">F60SS</strain>
    </source>
</reference>
<name>A0A9Q0GBF9_9ROSI</name>
<dbReference type="EMBL" id="JAKUCV010001369">
    <property type="protein sequence ID" value="KAJ4846668.1"/>
    <property type="molecule type" value="Genomic_DNA"/>
</dbReference>
<feature type="region of interest" description="Disordered" evidence="11">
    <location>
        <begin position="212"/>
        <end position="243"/>
    </location>
</feature>
<organism evidence="12 13">
    <name type="scientific">Turnera subulata</name>
    <dbReference type="NCBI Taxonomy" id="218843"/>
    <lineage>
        <taxon>Eukaryota</taxon>
        <taxon>Viridiplantae</taxon>
        <taxon>Streptophyta</taxon>
        <taxon>Embryophyta</taxon>
        <taxon>Tracheophyta</taxon>
        <taxon>Spermatophyta</taxon>
        <taxon>Magnoliopsida</taxon>
        <taxon>eudicotyledons</taxon>
        <taxon>Gunneridae</taxon>
        <taxon>Pentapetalae</taxon>
        <taxon>rosids</taxon>
        <taxon>fabids</taxon>
        <taxon>Malpighiales</taxon>
        <taxon>Passifloraceae</taxon>
        <taxon>Turnera</taxon>
    </lineage>
</organism>
<dbReference type="AlphaFoldDB" id="A0A9Q0GBF9"/>
<dbReference type="PANTHER" id="PTHR12960:SF0">
    <property type="entry name" value="MRNA EXPORT FACTOR GLE1"/>
    <property type="match status" value="1"/>
</dbReference>
<comment type="subcellular location">
    <subcellularLocation>
        <location evidence="1">Nucleus</location>
        <location evidence="1">Nuclear pore complex</location>
    </subcellularLocation>
</comment>
<evidence type="ECO:0000313" key="13">
    <source>
        <dbReference type="Proteomes" id="UP001141552"/>
    </source>
</evidence>
<feature type="non-terminal residue" evidence="12">
    <location>
        <position position="536"/>
    </location>
</feature>
<reference evidence="12" key="1">
    <citation type="submission" date="2022-02" db="EMBL/GenBank/DDBJ databases">
        <authorList>
            <person name="Henning P.M."/>
            <person name="McCubbin A.G."/>
            <person name="Shore J.S."/>
        </authorList>
    </citation>
    <scope>NUCLEOTIDE SEQUENCE</scope>
    <source>
        <strain evidence="12">F60SS</strain>
        <tissue evidence="12">Leaves</tissue>
    </source>
</reference>
<dbReference type="InterPro" id="IPR012476">
    <property type="entry name" value="GLE1"/>
</dbReference>
<keyword evidence="7" id="KW-0906">Nuclear pore complex</keyword>
<evidence type="ECO:0000256" key="10">
    <source>
        <dbReference type="ARBA" id="ARBA00029983"/>
    </source>
</evidence>